<evidence type="ECO:0000259" key="7">
    <source>
        <dbReference type="Pfam" id="PF06271"/>
    </source>
</evidence>
<dbReference type="Proteomes" id="UP000283993">
    <property type="component" value="Unassembled WGS sequence"/>
</dbReference>
<feature type="transmembrane region" description="Helical" evidence="6">
    <location>
        <begin position="50"/>
        <end position="67"/>
    </location>
</feature>
<dbReference type="GO" id="GO:0005886">
    <property type="term" value="C:plasma membrane"/>
    <property type="evidence" value="ECO:0007669"/>
    <property type="project" value="UniProtKB-SubCell"/>
</dbReference>
<keyword evidence="4 6" id="KW-1133">Transmembrane helix</keyword>
<sequence>MSLSPYPAGLLRRLAAAVYDLFLLVALWLIAGLALLPFHGGEAVDGHNPLVRLYFLFVPYLFFSWFWTRGGQTLGMRAWRMQVRAADGGPVEWHHAVRRYAGAWVSWLSIVGMLWCLVDAQRRCLQDIVSGTEVIVYPRED</sequence>
<dbReference type="PANTHER" id="PTHR36115">
    <property type="entry name" value="PROLINE-RICH ANTIGEN HOMOLOG-RELATED"/>
    <property type="match status" value="1"/>
</dbReference>
<dbReference type="EMBL" id="AYKH01000006">
    <property type="protein sequence ID" value="ROO29071.1"/>
    <property type="molecule type" value="Genomic_DNA"/>
</dbReference>
<feature type="domain" description="RDD" evidence="7">
    <location>
        <begin position="8"/>
        <end position="130"/>
    </location>
</feature>
<evidence type="ECO:0000256" key="4">
    <source>
        <dbReference type="ARBA" id="ARBA00022989"/>
    </source>
</evidence>
<evidence type="ECO:0000256" key="6">
    <source>
        <dbReference type="SAM" id="Phobius"/>
    </source>
</evidence>
<organism evidence="8 9">
    <name type="scientific">Salinisphaera orenii MK-B5</name>
    <dbReference type="NCBI Taxonomy" id="856730"/>
    <lineage>
        <taxon>Bacteria</taxon>
        <taxon>Pseudomonadati</taxon>
        <taxon>Pseudomonadota</taxon>
        <taxon>Gammaproteobacteria</taxon>
        <taxon>Salinisphaerales</taxon>
        <taxon>Salinisphaeraceae</taxon>
        <taxon>Salinisphaera</taxon>
    </lineage>
</organism>
<keyword evidence="9" id="KW-1185">Reference proteome</keyword>
<dbReference type="AlphaFoldDB" id="A0A423PU37"/>
<reference evidence="8 9" key="1">
    <citation type="submission" date="2013-10" db="EMBL/GenBank/DDBJ databases">
        <title>Salinisphaera orenii MK-B5 Genome Sequencing.</title>
        <authorList>
            <person name="Lai Q."/>
            <person name="Li C."/>
            <person name="Shao Z."/>
        </authorList>
    </citation>
    <scope>NUCLEOTIDE SEQUENCE [LARGE SCALE GENOMIC DNA]</scope>
    <source>
        <strain evidence="8 9">MK-B5</strain>
    </source>
</reference>
<evidence type="ECO:0000313" key="9">
    <source>
        <dbReference type="Proteomes" id="UP000283993"/>
    </source>
</evidence>
<gene>
    <name evidence="8" type="ORF">SAOR_04715</name>
</gene>
<evidence type="ECO:0000256" key="3">
    <source>
        <dbReference type="ARBA" id="ARBA00022692"/>
    </source>
</evidence>
<dbReference type="PANTHER" id="PTHR36115:SF10">
    <property type="entry name" value="RDD DOMAIN-CONTAINING PROTEIN"/>
    <property type="match status" value="1"/>
</dbReference>
<keyword evidence="5 6" id="KW-0472">Membrane</keyword>
<accession>A0A423PU37</accession>
<proteinExistence type="predicted"/>
<dbReference type="InterPro" id="IPR010432">
    <property type="entry name" value="RDD"/>
</dbReference>
<evidence type="ECO:0000256" key="1">
    <source>
        <dbReference type="ARBA" id="ARBA00004651"/>
    </source>
</evidence>
<evidence type="ECO:0000256" key="5">
    <source>
        <dbReference type="ARBA" id="ARBA00023136"/>
    </source>
</evidence>
<dbReference type="Pfam" id="PF06271">
    <property type="entry name" value="RDD"/>
    <property type="match status" value="1"/>
</dbReference>
<comment type="subcellular location">
    <subcellularLocation>
        <location evidence="1">Cell membrane</location>
        <topology evidence="1">Multi-pass membrane protein</topology>
    </subcellularLocation>
</comment>
<evidence type="ECO:0000313" key="8">
    <source>
        <dbReference type="EMBL" id="ROO29071.1"/>
    </source>
</evidence>
<dbReference type="RefSeq" id="WP_123589636.1">
    <property type="nucleotide sequence ID" value="NZ_AYKH01000006.1"/>
</dbReference>
<evidence type="ECO:0000256" key="2">
    <source>
        <dbReference type="ARBA" id="ARBA00022475"/>
    </source>
</evidence>
<dbReference type="InterPro" id="IPR051791">
    <property type="entry name" value="Pra-immunoreactive"/>
</dbReference>
<keyword evidence="2" id="KW-1003">Cell membrane</keyword>
<protein>
    <recommendedName>
        <fullName evidence="7">RDD domain-containing protein</fullName>
    </recommendedName>
</protein>
<comment type="caution">
    <text evidence="8">The sequence shown here is derived from an EMBL/GenBank/DDBJ whole genome shotgun (WGS) entry which is preliminary data.</text>
</comment>
<name>A0A423PU37_9GAMM</name>
<keyword evidence="3 6" id="KW-0812">Transmembrane</keyword>
<feature type="transmembrane region" description="Helical" evidence="6">
    <location>
        <begin position="16"/>
        <end position="38"/>
    </location>
</feature>
<feature type="transmembrane region" description="Helical" evidence="6">
    <location>
        <begin position="100"/>
        <end position="118"/>
    </location>
</feature>